<reference evidence="3" key="1">
    <citation type="submission" date="2022-07" db="EMBL/GenBank/DDBJ databases">
        <title>Genome Sequence of Xylaria arbuscula.</title>
        <authorList>
            <person name="Buettner E."/>
        </authorList>
    </citation>
    <scope>NUCLEOTIDE SEQUENCE</scope>
    <source>
        <strain evidence="3">VT107</strain>
    </source>
</reference>
<feature type="compositionally biased region" description="Polar residues" evidence="1">
    <location>
        <begin position="77"/>
        <end position="92"/>
    </location>
</feature>
<name>A0A9W8TJU3_9PEZI</name>
<feature type="compositionally biased region" description="Low complexity" evidence="1">
    <location>
        <begin position="674"/>
        <end position="691"/>
    </location>
</feature>
<evidence type="ECO:0000256" key="1">
    <source>
        <dbReference type="SAM" id="MobiDB-lite"/>
    </source>
</evidence>
<dbReference type="Proteomes" id="UP001148614">
    <property type="component" value="Unassembled WGS sequence"/>
</dbReference>
<feature type="compositionally biased region" description="Basic and acidic residues" evidence="1">
    <location>
        <begin position="638"/>
        <end position="665"/>
    </location>
</feature>
<sequence>MALTAQSHLLQGSTLVPNSSPTTIPSFKLNQKTLRVRMELIWLQASRGMEDSQAQRISVYNGVSNRPRGWKTWKPQRASTSESPNPTVVKWNGTSRSSEVWDSLRRDPELWFRDGDCNVYLHSEGQSRRGAAFRVSYSILLESKFQPLISTFISRTRADTSTRPENTVLGPIDLFIPAPSGSTKRVSYSYHIATRNLFAFIFQKSIVGECLGSALITLMEGLYRLRTPGADNAQDLISYLDGVGYLNFNGQPTYALAILRLADVFQLRELYIDAFAHCCGMGGQIFLDPAYQVSGVDSYVSRGLAKRETASVARDTRINSALKEIDDSLYPRAREHLQLFKTFLERYYTDSFGQYPPPSIDSQAMVFSADVFRTCRNDFEALYELLTDGSFKAYQSSELLGEDRLCILQSIRSFDTRHNYESLLHPIPLVPDIARKKPAPFWRMSWPTRTAHLRPVDILGFLSNATNRTRSDVLENGLVTAYQQFEEDQITFRSNDNLENEDRVEGRKIRWILIYAIYQTLLQATKVPLEIKDPTGVPYHLCISTADVPPWEEKQSPHTQFGRSTPLSPCSSLSMPETRSHSRRNQATSNVAERPRSTIPNWSDANDELETAASRNSPAVERASTFTTRRPRSGTPEDTFRKHVVCEGSNREDSVVESKSKDAARTARATPAKSLTDTVSDSSGSVLSSSSFRCSTSEPKTSCTSDTFAGNEEQIRLPIKEPEDEPSDSNGAICGLRSVKTDTTPSTSRWPKPLRVEALTEYVKRQTSGRFSPTLSSGRPLSAQERIRRDEPNTPRAKGKSTSDLLGNPRVSWPLGRPD</sequence>
<accession>A0A9W8TJU3</accession>
<gene>
    <name evidence="3" type="ORF">NPX13_g8448</name>
</gene>
<dbReference type="VEuPathDB" id="FungiDB:F4678DRAFT_219087"/>
<keyword evidence="4" id="KW-1185">Reference proteome</keyword>
<feature type="compositionally biased region" description="Polar residues" evidence="1">
    <location>
        <begin position="765"/>
        <end position="779"/>
    </location>
</feature>
<dbReference type="EMBL" id="JANPWZ010001859">
    <property type="protein sequence ID" value="KAJ3562748.1"/>
    <property type="molecule type" value="Genomic_DNA"/>
</dbReference>
<feature type="compositionally biased region" description="Polar residues" evidence="1">
    <location>
        <begin position="557"/>
        <end position="577"/>
    </location>
</feature>
<organism evidence="3 4">
    <name type="scientific">Xylaria arbuscula</name>
    <dbReference type="NCBI Taxonomy" id="114810"/>
    <lineage>
        <taxon>Eukaryota</taxon>
        <taxon>Fungi</taxon>
        <taxon>Dikarya</taxon>
        <taxon>Ascomycota</taxon>
        <taxon>Pezizomycotina</taxon>
        <taxon>Sordariomycetes</taxon>
        <taxon>Xylariomycetidae</taxon>
        <taxon>Xylariales</taxon>
        <taxon>Xylariaceae</taxon>
        <taxon>Xylaria</taxon>
    </lineage>
</organism>
<dbReference type="InterPro" id="IPR058317">
    <property type="entry name" value="DUF8004"/>
</dbReference>
<feature type="region of interest" description="Disordered" evidence="1">
    <location>
        <begin position="70"/>
        <end position="92"/>
    </location>
</feature>
<feature type="region of interest" description="Disordered" evidence="1">
    <location>
        <begin position="765"/>
        <end position="819"/>
    </location>
</feature>
<protein>
    <recommendedName>
        <fullName evidence="2">DUF8004 domain-containing protein</fullName>
    </recommendedName>
</protein>
<evidence type="ECO:0000313" key="4">
    <source>
        <dbReference type="Proteomes" id="UP001148614"/>
    </source>
</evidence>
<evidence type="ECO:0000313" key="3">
    <source>
        <dbReference type="EMBL" id="KAJ3562748.1"/>
    </source>
</evidence>
<proteinExistence type="predicted"/>
<dbReference type="Pfam" id="PF26013">
    <property type="entry name" value="DUF8004"/>
    <property type="match status" value="1"/>
</dbReference>
<dbReference type="AlphaFoldDB" id="A0A9W8TJU3"/>
<dbReference type="PANTHER" id="PTHR39601:SF1">
    <property type="entry name" value="CHORIOGENIN HMINOR"/>
    <property type="match status" value="1"/>
</dbReference>
<evidence type="ECO:0000259" key="2">
    <source>
        <dbReference type="Pfam" id="PF26013"/>
    </source>
</evidence>
<dbReference type="PANTHER" id="PTHR39601">
    <property type="entry name" value="CHORIOGENIN HMINOR"/>
    <property type="match status" value="1"/>
</dbReference>
<feature type="compositionally biased region" description="Polar residues" evidence="1">
    <location>
        <begin position="692"/>
        <end position="708"/>
    </location>
</feature>
<comment type="caution">
    <text evidence="3">The sequence shown here is derived from an EMBL/GenBank/DDBJ whole genome shotgun (WGS) entry which is preliminary data.</text>
</comment>
<feature type="domain" description="DUF8004" evidence="2">
    <location>
        <begin position="234"/>
        <end position="293"/>
    </location>
</feature>
<feature type="region of interest" description="Disordered" evidence="1">
    <location>
        <begin position="552"/>
        <end position="750"/>
    </location>
</feature>